<dbReference type="PANTHER" id="PTHR46708:SF2">
    <property type="entry name" value="FIBRONECTIN TYPE-III DOMAIN-CONTAINING PROTEIN"/>
    <property type="match status" value="1"/>
</dbReference>
<keyword evidence="1" id="KW-0677">Repeat</keyword>
<dbReference type="Proteomes" id="UP000281553">
    <property type="component" value="Unassembled WGS sequence"/>
</dbReference>
<dbReference type="CDD" id="cd00063">
    <property type="entry name" value="FN3"/>
    <property type="match status" value="7"/>
</dbReference>
<reference evidence="3 4" key="1">
    <citation type="submission" date="2018-11" db="EMBL/GenBank/DDBJ databases">
        <authorList>
            <consortium name="Pathogen Informatics"/>
        </authorList>
    </citation>
    <scope>NUCLEOTIDE SEQUENCE [LARGE SCALE GENOMIC DNA]</scope>
</reference>
<evidence type="ECO:0000256" key="1">
    <source>
        <dbReference type="ARBA" id="ARBA00022737"/>
    </source>
</evidence>
<evidence type="ECO:0000259" key="2">
    <source>
        <dbReference type="PROSITE" id="PS50853"/>
    </source>
</evidence>
<dbReference type="SMART" id="SM00060">
    <property type="entry name" value="FN3"/>
    <property type="match status" value="8"/>
</dbReference>
<dbReference type="PROSITE" id="PS50853">
    <property type="entry name" value="FN3"/>
    <property type="match status" value="7"/>
</dbReference>
<organism evidence="3 4">
    <name type="scientific">Dibothriocephalus latus</name>
    <name type="common">Fish tapeworm</name>
    <name type="synonym">Diphyllobothrium latum</name>
    <dbReference type="NCBI Taxonomy" id="60516"/>
    <lineage>
        <taxon>Eukaryota</taxon>
        <taxon>Metazoa</taxon>
        <taxon>Spiralia</taxon>
        <taxon>Lophotrochozoa</taxon>
        <taxon>Platyhelminthes</taxon>
        <taxon>Cestoda</taxon>
        <taxon>Eucestoda</taxon>
        <taxon>Diphyllobothriidea</taxon>
        <taxon>Diphyllobothriidae</taxon>
        <taxon>Dibothriocephalus</taxon>
    </lineage>
</organism>
<feature type="domain" description="Fibronectin type-III" evidence="2">
    <location>
        <begin position="286"/>
        <end position="377"/>
    </location>
</feature>
<dbReference type="InterPro" id="IPR013783">
    <property type="entry name" value="Ig-like_fold"/>
</dbReference>
<gene>
    <name evidence="3" type="ORF">DILT_LOCUS7217</name>
</gene>
<dbReference type="InterPro" id="IPR050991">
    <property type="entry name" value="ECM_Regulatory_Proteins"/>
</dbReference>
<feature type="domain" description="Fibronectin type-III" evidence="2">
    <location>
        <begin position="569"/>
        <end position="659"/>
    </location>
</feature>
<proteinExistence type="predicted"/>
<accession>A0A3P7P0I8</accession>
<feature type="domain" description="Fibronectin type-III" evidence="2">
    <location>
        <begin position="662"/>
        <end position="752"/>
    </location>
</feature>
<dbReference type="InterPro" id="IPR036116">
    <property type="entry name" value="FN3_sf"/>
</dbReference>
<feature type="domain" description="Fibronectin type-III" evidence="2">
    <location>
        <begin position="476"/>
        <end position="565"/>
    </location>
</feature>
<dbReference type="AlphaFoldDB" id="A0A3P7P0I8"/>
<evidence type="ECO:0000313" key="3">
    <source>
        <dbReference type="EMBL" id="VDN11386.1"/>
    </source>
</evidence>
<protein>
    <recommendedName>
        <fullName evidence="2">Fibronectin type-III domain-containing protein</fullName>
    </recommendedName>
</protein>
<sequence>MRVSEEPVPRNLTATVVGSTSVRVAWKPPKDIEQIGSKYLIVVRNATCMVKVMVMKTEYILTNMNPSSTYIVTIHATDQLEMPFRAAASISVKMTITVVNVVGDLTASQVNDTTIRVSWTKPSPADNYRDEYHITVYGEGYKKTYTTKETWIIAGGLDTSSVFNITVQGVWSNGTVVPNVATTHLRKPSLGDLLVPRDFTGALLNCTTVRLSWKAPITSQPWGDQYLLVVYNNTYNKSYKLEQTEKIITDLQPSSIYNFTLQAVDKNGKPFRPLAFMSAQTSYCDVPMPMQVTAMILNSNTIRVKWMAPTTSQPWGNRYLLTINNNTYTKSYKVLTTEATISNLQPSSVYNFTLQTLDTSDKPFPAKVFGSVQMPASAVPVPEKVTASIMDGKNLRVRWQPPTNSSKCGDKYQVIVRNKTYQDKKMVTKPEYIISNLNPSSFYNVTVQATDKAGNPFPASASITVKLSANDVPVPKPRDFTASIVNSTTIHVSWQKPLPADKFKDEYHITIYGEGYKKTLTTKDTVITISGLDTSSIYNITVQGFLANGKIVPDVAHTTLQKPSSGLPVPRDFTAIVRTSTSVRMTWTRPTPLTNFLNQYYVTVYGDSYVKRFMFRSTKEVIYGVQPCTITKITIQAVWTNGTVVPAVATTTVQNLPADKLVPTDLGAEPMTSSSVRLAWKPPCQTTNLSNQYLVTVYDGTHNKTYKVDKRQLNITDLEPLTIYNFTVQAIGKDGVPVSSAAFDSTRTLPHG</sequence>
<name>A0A3P7P0I8_DIBLA</name>
<dbReference type="InterPro" id="IPR003961">
    <property type="entry name" value="FN3_dom"/>
</dbReference>
<dbReference type="Pfam" id="PF00041">
    <property type="entry name" value="fn3"/>
    <property type="match status" value="6"/>
</dbReference>
<keyword evidence="4" id="KW-1185">Reference proteome</keyword>
<feature type="domain" description="Fibronectin type-III" evidence="2">
    <location>
        <begin position="381"/>
        <end position="471"/>
    </location>
</feature>
<feature type="domain" description="Fibronectin type-III" evidence="2">
    <location>
        <begin position="195"/>
        <end position="281"/>
    </location>
</feature>
<dbReference type="OrthoDB" id="9998666at2759"/>
<dbReference type="EMBL" id="UYRU01051325">
    <property type="protein sequence ID" value="VDN11386.1"/>
    <property type="molecule type" value="Genomic_DNA"/>
</dbReference>
<dbReference type="Gene3D" id="2.60.40.10">
    <property type="entry name" value="Immunoglobulins"/>
    <property type="match status" value="7"/>
</dbReference>
<dbReference type="SUPFAM" id="SSF49265">
    <property type="entry name" value="Fibronectin type III"/>
    <property type="match status" value="4"/>
</dbReference>
<feature type="non-terminal residue" evidence="3">
    <location>
        <position position="752"/>
    </location>
</feature>
<dbReference type="PANTHER" id="PTHR46708">
    <property type="entry name" value="TENASCIN"/>
    <property type="match status" value="1"/>
</dbReference>
<evidence type="ECO:0000313" key="4">
    <source>
        <dbReference type="Proteomes" id="UP000281553"/>
    </source>
</evidence>
<feature type="domain" description="Fibronectin type-III" evidence="2">
    <location>
        <begin position="8"/>
        <end position="101"/>
    </location>
</feature>